<sequence>MAPHVRGMEKRDMRSLPREAREERRRQVINLRRRGWTYDEIAEHTDLSRTGVFDICKRYAREGATALRDKPSGRSVNRGRALTEQQEVDIRVLLRDQMPDQLKMSFALWTRHAVRELIRQRCGLTLTLQGVGLYLARWGFSPQKPMKRADEQRPEAVQAWLNETYPEIARRAKAEGAEIQWGDETGLRSDDVRGRSYAPIGKTPERRVASRREGLSVMSTVTNRGQVRWKVFEGAMNADILLDFLKRLIKDMRSKKVFLILDNLKVHHAKPVKAWLVEHVDEIEVFYLPSYSPELNPDEMLNADLKANVTKQAPARTKGHLKKAVISHLRRLQKSPERVARYFMHKPIRYAA</sequence>
<dbReference type="InterPro" id="IPR009057">
    <property type="entry name" value="Homeodomain-like_sf"/>
</dbReference>
<dbReference type="InterPro" id="IPR036388">
    <property type="entry name" value="WH-like_DNA-bd_sf"/>
</dbReference>
<dbReference type="Gene3D" id="3.30.420.10">
    <property type="entry name" value="Ribonuclease H-like superfamily/Ribonuclease H"/>
    <property type="match status" value="1"/>
</dbReference>
<dbReference type="Pfam" id="PF13592">
    <property type="entry name" value="HTH_33"/>
    <property type="match status" value="1"/>
</dbReference>
<keyword evidence="4" id="KW-0255">Endonuclease</keyword>
<dbReference type="Pfam" id="PF13384">
    <property type="entry name" value="HTH_23"/>
    <property type="match status" value="1"/>
</dbReference>
<keyword evidence="4" id="KW-0540">Nuclease</keyword>
<dbReference type="InterPro" id="IPR036397">
    <property type="entry name" value="RNaseH_sf"/>
</dbReference>
<evidence type="ECO:0000313" key="5">
    <source>
        <dbReference type="Proteomes" id="UP000060630"/>
    </source>
</evidence>
<name>A0A125DL74_9BURK</name>
<dbReference type="InterPro" id="IPR038717">
    <property type="entry name" value="Tc1-like_DDE_dom"/>
</dbReference>
<feature type="domain" description="Tc1-like transposase DDE" evidence="2">
    <location>
        <begin position="179"/>
        <end position="321"/>
    </location>
</feature>
<dbReference type="GO" id="GO:0003676">
    <property type="term" value="F:nucleic acid binding"/>
    <property type="evidence" value="ECO:0007669"/>
    <property type="project" value="InterPro"/>
</dbReference>
<evidence type="ECO:0000313" key="4">
    <source>
        <dbReference type="EMBL" id="KWA80342.1"/>
    </source>
</evidence>
<dbReference type="EMBL" id="LPHD01000107">
    <property type="protein sequence ID" value="KWA80342.1"/>
    <property type="molecule type" value="Genomic_DNA"/>
</dbReference>
<dbReference type="AlphaFoldDB" id="A0A125DL74"/>
<dbReference type="Proteomes" id="UP000060630">
    <property type="component" value="Unassembled WGS sequence"/>
</dbReference>
<dbReference type="PANTHER" id="PTHR46564">
    <property type="entry name" value="TRANSPOSASE"/>
    <property type="match status" value="1"/>
</dbReference>
<feature type="region of interest" description="Disordered" evidence="1">
    <location>
        <begin position="1"/>
        <end position="22"/>
    </location>
</feature>
<comment type="caution">
    <text evidence="4">The sequence shown here is derived from an EMBL/GenBank/DDBJ whole genome shotgun (WGS) entry which is preliminary data.</text>
</comment>
<dbReference type="InterPro" id="IPR047655">
    <property type="entry name" value="Transpos_IS630-like"/>
</dbReference>
<keyword evidence="4" id="KW-0378">Hydrolase</keyword>
<organism evidence="4 5">
    <name type="scientific">Burkholderia ubonensis</name>
    <dbReference type="NCBI Taxonomy" id="101571"/>
    <lineage>
        <taxon>Bacteria</taxon>
        <taxon>Pseudomonadati</taxon>
        <taxon>Pseudomonadota</taxon>
        <taxon>Betaproteobacteria</taxon>
        <taxon>Burkholderiales</taxon>
        <taxon>Burkholderiaceae</taxon>
        <taxon>Burkholderia</taxon>
        <taxon>Burkholderia cepacia complex</taxon>
    </lineage>
</organism>
<gene>
    <name evidence="4" type="ORF">WL29_30025</name>
</gene>
<dbReference type="GO" id="GO:0004519">
    <property type="term" value="F:endonuclease activity"/>
    <property type="evidence" value="ECO:0007669"/>
    <property type="project" value="UniProtKB-KW"/>
</dbReference>
<reference evidence="4 5" key="1">
    <citation type="submission" date="2015-11" db="EMBL/GenBank/DDBJ databases">
        <title>Expanding the genomic diversity of Burkholderia species for the development of highly accurate diagnostics.</title>
        <authorList>
            <person name="Sahl J."/>
            <person name="Keim P."/>
            <person name="Wagner D."/>
        </authorList>
    </citation>
    <scope>NUCLEOTIDE SEQUENCE [LARGE SCALE GENOMIC DNA]</scope>
    <source>
        <strain evidence="4 5">MSMB2087WGS</strain>
    </source>
</reference>
<feature type="domain" description="Winged helix-turn helix" evidence="3">
    <location>
        <begin position="106"/>
        <end position="164"/>
    </location>
</feature>
<proteinExistence type="predicted"/>
<dbReference type="PANTHER" id="PTHR46564:SF1">
    <property type="entry name" value="TRANSPOSASE"/>
    <property type="match status" value="1"/>
</dbReference>
<evidence type="ECO:0000259" key="2">
    <source>
        <dbReference type="Pfam" id="PF13358"/>
    </source>
</evidence>
<dbReference type="NCBIfam" id="NF033545">
    <property type="entry name" value="transpos_IS630"/>
    <property type="match status" value="1"/>
</dbReference>
<dbReference type="InterPro" id="IPR025959">
    <property type="entry name" value="Winged_HTH_dom"/>
</dbReference>
<dbReference type="Pfam" id="PF13358">
    <property type="entry name" value="DDE_3"/>
    <property type="match status" value="1"/>
</dbReference>
<dbReference type="Gene3D" id="1.10.10.10">
    <property type="entry name" value="Winged helix-like DNA-binding domain superfamily/Winged helix DNA-binding domain"/>
    <property type="match status" value="1"/>
</dbReference>
<evidence type="ECO:0000256" key="1">
    <source>
        <dbReference type="SAM" id="MobiDB-lite"/>
    </source>
</evidence>
<dbReference type="SUPFAM" id="SSF46689">
    <property type="entry name" value="Homeodomain-like"/>
    <property type="match status" value="1"/>
</dbReference>
<protein>
    <submittedName>
        <fullName evidence="4">DDE endonuclease</fullName>
    </submittedName>
</protein>
<evidence type="ECO:0000259" key="3">
    <source>
        <dbReference type="Pfam" id="PF13592"/>
    </source>
</evidence>
<accession>A0A125DL74</accession>